<accession>A0A061DDU7</accession>
<dbReference type="EMBL" id="LK391710">
    <property type="protein sequence ID" value="CDR97704.1"/>
    <property type="molecule type" value="Genomic_DNA"/>
</dbReference>
<proteinExistence type="predicted"/>
<organism evidence="1 2">
    <name type="scientific">Babesia bigemina</name>
    <dbReference type="NCBI Taxonomy" id="5866"/>
    <lineage>
        <taxon>Eukaryota</taxon>
        <taxon>Sar</taxon>
        <taxon>Alveolata</taxon>
        <taxon>Apicomplexa</taxon>
        <taxon>Aconoidasida</taxon>
        <taxon>Piroplasmida</taxon>
        <taxon>Babesiidae</taxon>
        <taxon>Babesia</taxon>
    </lineage>
</organism>
<gene>
    <name evidence="1" type="ORF">BBBOND_0401960</name>
</gene>
<dbReference type="KEGG" id="bbig:BBBOND_0401960"/>
<dbReference type="Proteomes" id="UP000033188">
    <property type="component" value="Chromosome 4"/>
</dbReference>
<dbReference type="RefSeq" id="XP_012769890.1">
    <property type="nucleotide sequence ID" value="XM_012914436.1"/>
</dbReference>
<dbReference type="VEuPathDB" id="PiroplasmaDB:BBBOND_0401960"/>
<protein>
    <submittedName>
        <fullName evidence="1">Uncharacterized protein</fullName>
    </submittedName>
</protein>
<evidence type="ECO:0000313" key="2">
    <source>
        <dbReference type="Proteomes" id="UP000033188"/>
    </source>
</evidence>
<reference evidence="2" key="1">
    <citation type="journal article" date="2014" name="Nucleic Acids Res.">
        <title>The evolutionary dynamics of variant antigen genes in Babesia reveal a history of genomic innovation underlying host-parasite interaction.</title>
        <authorList>
            <person name="Jackson A.P."/>
            <person name="Otto T.D."/>
            <person name="Darby A."/>
            <person name="Ramaprasad A."/>
            <person name="Xia D."/>
            <person name="Echaide I.E."/>
            <person name="Farber M."/>
            <person name="Gahlot S."/>
            <person name="Gamble J."/>
            <person name="Gupta D."/>
            <person name="Gupta Y."/>
            <person name="Jackson L."/>
            <person name="Malandrin L."/>
            <person name="Malas T.B."/>
            <person name="Moussa E."/>
            <person name="Nair M."/>
            <person name="Reid A.J."/>
            <person name="Sanders M."/>
            <person name="Sharma J."/>
            <person name="Tracey A."/>
            <person name="Quail M.A."/>
            <person name="Weir W."/>
            <person name="Wastling J.M."/>
            <person name="Hall N."/>
            <person name="Willadsen P."/>
            <person name="Lingelbach K."/>
            <person name="Shiels B."/>
            <person name="Tait A."/>
            <person name="Berriman M."/>
            <person name="Allred D.R."/>
            <person name="Pain A."/>
        </authorList>
    </citation>
    <scope>NUCLEOTIDE SEQUENCE [LARGE SCALE GENOMIC DNA]</scope>
    <source>
        <strain evidence="2">Bond</strain>
    </source>
</reference>
<keyword evidence="2" id="KW-1185">Reference proteome</keyword>
<name>A0A061DDU7_BABBI</name>
<dbReference type="GeneID" id="24566245"/>
<dbReference type="OMA" id="RELCYFC"/>
<evidence type="ECO:0000313" key="1">
    <source>
        <dbReference type="EMBL" id="CDR97704.1"/>
    </source>
</evidence>
<dbReference type="OrthoDB" id="366404at2759"/>
<dbReference type="AlphaFoldDB" id="A0A061DDU7"/>
<sequence length="592" mass="66208">MHRTLQRRALGFESLVGLVKSIAADSGQAIHDADGSSRVMKRLQAVLDGTVALALDHPFHTPVIARQLANVTSRINVKGKHRCVTCGGTCDDIHVEIIRCVDRALPYLAPKGITQLMALYLPCRNPHMQGTLRNIELRGAFIMFCAIIANAENKAEIASEVANRLRRSYNGCMPSSNGDEAFAKFLNLGDLDGCHNAGECLEMPQYEVTIRDVCEAVCAVSEESHNSDLLLYLTHLRLQQIDIDTIKPNEVKTVCRILHALSKRGYRVEYNSKLASSICEKHARSMNAKDISCIFQAVQFRDEAALVPLLRRIEAILSKKTRQNAVDVKSVSVLITTIASIAHPGNVECLHTLKRCAEAIIGDVKRDAAIIGRPETFTAVVMALEKLQAFRCNQGINRCFGTMIGYMLHNRQLWVAIKRTYDLNQLLAILAAIRTRAKGDDHTRHKPTPNVFVGEVSELVLISGLETAIKRLSDLYVAGLAMINSRAEGVDNTLIRNLCHFLAIYREHDLCEIRRLDEEFNRELLHTLRRRHDCMTPVDVIELVLYLMTVDPQGANLATMQAAAIKRAETDSNVDERQWARIRRLVSHCKQK</sequence>